<dbReference type="Pfam" id="PF00027">
    <property type="entry name" value="cNMP_binding"/>
    <property type="match status" value="1"/>
</dbReference>
<dbReference type="SUPFAM" id="SSF46785">
    <property type="entry name" value="Winged helix' DNA-binding domain"/>
    <property type="match status" value="1"/>
</dbReference>
<dbReference type="EMBL" id="JAAVJH010000004">
    <property type="protein sequence ID" value="NJR78520.1"/>
    <property type="molecule type" value="Genomic_DNA"/>
</dbReference>
<accession>A0ABX1CQD5</accession>
<dbReference type="InterPro" id="IPR000595">
    <property type="entry name" value="cNMP-bd_dom"/>
</dbReference>
<proteinExistence type="predicted"/>
<dbReference type="CDD" id="cd00092">
    <property type="entry name" value="HTH_CRP"/>
    <property type="match status" value="1"/>
</dbReference>
<dbReference type="RefSeq" id="WP_168134064.1">
    <property type="nucleotide sequence ID" value="NZ_JAAVJH010000004.1"/>
</dbReference>
<dbReference type="Pfam" id="PF13545">
    <property type="entry name" value="HTH_Crp_2"/>
    <property type="match status" value="1"/>
</dbReference>
<evidence type="ECO:0000313" key="5">
    <source>
        <dbReference type="EMBL" id="NJR78520.1"/>
    </source>
</evidence>
<dbReference type="InterPro" id="IPR012318">
    <property type="entry name" value="HTH_CRP"/>
</dbReference>
<evidence type="ECO:0000259" key="4">
    <source>
        <dbReference type="PROSITE" id="PS51063"/>
    </source>
</evidence>
<dbReference type="SMART" id="SM00419">
    <property type="entry name" value="HTH_CRP"/>
    <property type="match status" value="1"/>
</dbReference>
<feature type="domain" description="HTH crp-type" evidence="4">
    <location>
        <begin position="145"/>
        <end position="219"/>
    </location>
</feature>
<dbReference type="PANTHER" id="PTHR24567">
    <property type="entry name" value="CRP FAMILY TRANSCRIPTIONAL REGULATORY PROTEIN"/>
    <property type="match status" value="1"/>
</dbReference>
<keyword evidence="2" id="KW-0238">DNA-binding</keyword>
<evidence type="ECO:0000256" key="2">
    <source>
        <dbReference type="ARBA" id="ARBA00023125"/>
    </source>
</evidence>
<dbReference type="PROSITE" id="PS51063">
    <property type="entry name" value="HTH_CRP_2"/>
    <property type="match status" value="1"/>
</dbReference>
<organism evidence="5 6">
    <name type="scientific">Sphingomonas corticis</name>
    <dbReference type="NCBI Taxonomy" id="2722791"/>
    <lineage>
        <taxon>Bacteria</taxon>
        <taxon>Pseudomonadati</taxon>
        <taxon>Pseudomonadota</taxon>
        <taxon>Alphaproteobacteria</taxon>
        <taxon>Sphingomonadales</taxon>
        <taxon>Sphingomonadaceae</taxon>
        <taxon>Sphingomonas</taxon>
    </lineage>
</organism>
<keyword evidence="6" id="KW-1185">Reference proteome</keyword>
<evidence type="ECO:0000256" key="1">
    <source>
        <dbReference type="ARBA" id="ARBA00023015"/>
    </source>
</evidence>
<dbReference type="Gene3D" id="1.10.10.10">
    <property type="entry name" value="Winged helix-like DNA-binding domain superfamily/Winged helix DNA-binding domain"/>
    <property type="match status" value="1"/>
</dbReference>
<reference evidence="5 6" key="1">
    <citation type="submission" date="2020-03" db="EMBL/GenBank/DDBJ databases">
        <authorList>
            <person name="Wang L."/>
            <person name="He N."/>
            <person name="Li Y."/>
            <person name="Fang Y."/>
            <person name="Zhang F."/>
        </authorList>
    </citation>
    <scope>NUCLEOTIDE SEQUENCE [LARGE SCALE GENOMIC DNA]</scope>
    <source>
        <strain evidence="5 6">36D10-4-7</strain>
    </source>
</reference>
<dbReference type="PANTHER" id="PTHR24567:SF68">
    <property type="entry name" value="DNA-BINDING TRANSCRIPTIONAL DUAL REGULATOR CRP"/>
    <property type="match status" value="1"/>
</dbReference>
<keyword evidence="3" id="KW-0804">Transcription</keyword>
<dbReference type="InterPro" id="IPR050397">
    <property type="entry name" value="Env_Response_Regulators"/>
</dbReference>
<evidence type="ECO:0000313" key="6">
    <source>
        <dbReference type="Proteomes" id="UP000732399"/>
    </source>
</evidence>
<sequence length="244" mass="26344">MPPFPLHRFSEFSALTLRQREVLASLTRSPRRYPRRTVLRQEGATASHVWLLHAGWVGSSIDLPSAKRQLVKVHLPGDVLGSTSMCLAAAGDTLAALSDVVASMVPFDTLGQLFADDPRMAASFLLSVQKERVALMHKLAEIGRTSAYERVAGLMLDLLTRGRAAGVVDGNAIDAPLTQEQIADLLGLTNVHVNRMLRKLNDDGLVSGTHGRYVIADEAGLAASVPFHPTFAHEPAWLPEAADA</sequence>
<dbReference type="SMART" id="SM00100">
    <property type="entry name" value="cNMP"/>
    <property type="match status" value="1"/>
</dbReference>
<dbReference type="InterPro" id="IPR018490">
    <property type="entry name" value="cNMP-bd_dom_sf"/>
</dbReference>
<dbReference type="InterPro" id="IPR014710">
    <property type="entry name" value="RmlC-like_jellyroll"/>
</dbReference>
<keyword evidence="1" id="KW-0805">Transcription regulation</keyword>
<protein>
    <submittedName>
        <fullName evidence="5">Crp/Fnr family transcriptional regulator</fullName>
    </submittedName>
</protein>
<dbReference type="CDD" id="cd00038">
    <property type="entry name" value="CAP_ED"/>
    <property type="match status" value="1"/>
</dbReference>
<comment type="caution">
    <text evidence="5">The sequence shown here is derived from an EMBL/GenBank/DDBJ whole genome shotgun (WGS) entry which is preliminary data.</text>
</comment>
<dbReference type="Proteomes" id="UP000732399">
    <property type="component" value="Unassembled WGS sequence"/>
</dbReference>
<name>A0ABX1CQD5_9SPHN</name>
<dbReference type="InterPro" id="IPR036388">
    <property type="entry name" value="WH-like_DNA-bd_sf"/>
</dbReference>
<dbReference type="InterPro" id="IPR036390">
    <property type="entry name" value="WH_DNA-bd_sf"/>
</dbReference>
<evidence type="ECO:0000256" key="3">
    <source>
        <dbReference type="ARBA" id="ARBA00023163"/>
    </source>
</evidence>
<gene>
    <name evidence="5" type="ORF">HBH26_07980</name>
</gene>
<dbReference type="Gene3D" id="2.60.120.10">
    <property type="entry name" value="Jelly Rolls"/>
    <property type="match status" value="1"/>
</dbReference>
<dbReference type="SUPFAM" id="SSF51206">
    <property type="entry name" value="cAMP-binding domain-like"/>
    <property type="match status" value="1"/>
</dbReference>